<feature type="non-terminal residue" evidence="2">
    <location>
        <position position="1"/>
    </location>
</feature>
<dbReference type="EMBL" id="SNRW01016053">
    <property type="protein sequence ID" value="KAA6369756.1"/>
    <property type="molecule type" value="Genomic_DNA"/>
</dbReference>
<proteinExistence type="predicted"/>
<dbReference type="OrthoDB" id="2220692at2759"/>
<organism evidence="2 3">
    <name type="scientific">Streblomastix strix</name>
    <dbReference type="NCBI Taxonomy" id="222440"/>
    <lineage>
        <taxon>Eukaryota</taxon>
        <taxon>Metamonada</taxon>
        <taxon>Preaxostyla</taxon>
        <taxon>Oxymonadida</taxon>
        <taxon>Streblomastigidae</taxon>
        <taxon>Streblomastix</taxon>
    </lineage>
</organism>
<dbReference type="Proteomes" id="UP000324800">
    <property type="component" value="Unassembled WGS sequence"/>
</dbReference>
<dbReference type="InterPro" id="IPR011010">
    <property type="entry name" value="DNA_brk_join_enz"/>
</dbReference>
<evidence type="ECO:0000313" key="3">
    <source>
        <dbReference type="Proteomes" id="UP000324800"/>
    </source>
</evidence>
<protein>
    <recommendedName>
        <fullName evidence="4">Tyr recombinase domain-containing protein</fullName>
    </recommendedName>
</protein>
<gene>
    <name evidence="2" type="ORF">EZS28_034717</name>
</gene>
<dbReference type="AlphaFoldDB" id="A0A5J4UG60"/>
<dbReference type="GO" id="GO:0003677">
    <property type="term" value="F:DNA binding"/>
    <property type="evidence" value="ECO:0007669"/>
    <property type="project" value="InterPro"/>
</dbReference>
<name>A0A5J4UG60_9EUKA</name>
<comment type="caution">
    <text evidence="2">The sequence shown here is derived from an EMBL/GenBank/DDBJ whole genome shotgun (WGS) entry which is preliminary data.</text>
</comment>
<dbReference type="SUPFAM" id="SSF56349">
    <property type="entry name" value="DNA breaking-rejoining enzymes"/>
    <property type="match status" value="1"/>
</dbReference>
<evidence type="ECO:0000313" key="2">
    <source>
        <dbReference type="EMBL" id="KAA6369756.1"/>
    </source>
</evidence>
<evidence type="ECO:0008006" key="4">
    <source>
        <dbReference type="Google" id="ProtNLM"/>
    </source>
</evidence>
<dbReference type="GO" id="GO:0006310">
    <property type="term" value="P:DNA recombination"/>
    <property type="evidence" value="ECO:0007669"/>
    <property type="project" value="UniProtKB-KW"/>
</dbReference>
<dbReference type="Gene3D" id="1.10.443.10">
    <property type="entry name" value="Intergrase catalytic core"/>
    <property type="match status" value="1"/>
</dbReference>
<dbReference type="GO" id="GO:0015074">
    <property type="term" value="P:DNA integration"/>
    <property type="evidence" value="ECO:0007669"/>
    <property type="project" value="InterPro"/>
</dbReference>
<reference evidence="2 3" key="1">
    <citation type="submission" date="2019-03" db="EMBL/GenBank/DDBJ databases">
        <title>Single cell metagenomics reveals metabolic interactions within the superorganism composed of flagellate Streblomastix strix and complex community of Bacteroidetes bacteria on its surface.</title>
        <authorList>
            <person name="Treitli S.C."/>
            <person name="Kolisko M."/>
            <person name="Husnik F."/>
            <person name="Keeling P."/>
            <person name="Hampl V."/>
        </authorList>
    </citation>
    <scope>NUCLEOTIDE SEQUENCE [LARGE SCALE GENOMIC DNA]</scope>
    <source>
        <strain evidence="2">ST1C</strain>
    </source>
</reference>
<keyword evidence="1" id="KW-0233">DNA recombination</keyword>
<accession>A0A5J4UG60</accession>
<dbReference type="InterPro" id="IPR013762">
    <property type="entry name" value="Integrase-like_cat_sf"/>
</dbReference>
<evidence type="ECO:0000256" key="1">
    <source>
        <dbReference type="ARBA" id="ARBA00023172"/>
    </source>
</evidence>
<sequence>GQFGTYWQRPGRTLRDLRLIEDPESKVVKYIIHLQQNESTSNHIVENIAIIALLFKVSGFKEIETQGNILYWIMKKNVAAIKKVQKVEPIYSLDNLLKVLENQAQKIDEISENALMGCIIVSTMIFSVLRLAEVMRASAVQAEYSSWMIDTSIWKGDDGGVIVHFRKCKHRYTSSVFWLSTWINKCRSRLIQNNLWYLTKTHKPATVNQGSKAVHEIMKLVNIDLSYTVTSIRSSSITKQIAIGATKQQVNRFTRHKKGPATVARFYNKNTNDELRERLATFKRKSLINKKVNS</sequence>